<dbReference type="NCBIfam" id="TIGR03486">
    <property type="entry name" value="cas_csx13_C"/>
    <property type="match status" value="1"/>
</dbReference>
<dbReference type="Proteomes" id="UP000076925">
    <property type="component" value="Unassembled WGS sequence"/>
</dbReference>
<protein>
    <submittedName>
        <fullName evidence="2">Type I-MYXAN CRISPR-associated Cas8a1/Cmx1</fullName>
    </submittedName>
</protein>
<feature type="region of interest" description="Disordered" evidence="1">
    <location>
        <begin position="486"/>
        <end position="517"/>
    </location>
</feature>
<reference evidence="2 3" key="1">
    <citation type="journal article" date="2013" name="Genome Biol. Evol.">
        <title>Genomes of Stigonematalean cyanobacteria (subsection V) and the evolution of oxygenic photosynthesis from prokaryotes to plastids.</title>
        <authorList>
            <person name="Dagan T."/>
            <person name="Roettger M."/>
            <person name="Stucken K."/>
            <person name="Landan G."/>
            <person name="Koch R."/>
            <person name="Major P."/>
            <person name="Gould S.B."/>
            <person name="Goremykin V.V."/>
            <person name="Rippka R."/>
            <person name="Tandeau de Marsac N."/>
            <person name="Gugger M."/>
            <person name="Lockhart P.J."/>
            <person name="Allen J.F."/>
            <person name="Brune I."/>
            <person name="Maus I."/>
            <person name="Puhler A."/>
            <person name="Martin W.F."/>
        </authorList>
    </citation>
    <scope>NUCLEOTIDE SEQUENCE [LARGE SCALE GENOMIC DNA]</scope>
    <source>
        <strain evidence="2 3">PCC 7110</strain>
    </source>
</reference>
<name>A0A139X8P5_9CYAN</name>
<accession>A0A139X8P5</accession>
<gene>
    <name evidence="2" type="ORF">WA1_23440</name>
</gene>
<evidence type="ECO:0000313" key="2">
    <source>
        <dbReference type="EMBL" id="KYC41074.1"/>
    </source>
</evidence>
<dbReference type="NCBIfam" id="TIGR03485">
    <property type="entry name" value="cas_csx13_N"/>
    <property type="match status" value="1"/>
</dbReference>
<organism evidence="2 3">
    <name type="scientific">Scytonema hofmannii PCC 7110</name>
    <dbReference type="NCBI Taxonomy" id="128403"/>
    <lineage>
        <taxon>Bacteria</taxon>
        <taxon>Bacillati</taxon>
        <taxon>Cyanobacteriota</taxon>
        <taxon>Cyanophyceae</taxon>
        <taxon>Nostocales</taxon>
        <taxon>Scytonemataceae</taxon>
        <taxon>Scytonema</taxon>
    </lineage>
</organism>
<dbReference type="GO" id="GO:0051607">
    <property type="term" value="P:defense response to virus"/>
    <property type="evidence" value="ECO:0007669"/>
    <property type="project" value="InterPro"/>
</dbReference>
<proteinExistence type="predicted"/>
<keyword evidence="3" id="KW-1185">Reference proteome</keyword>
<dbReference type="STRING" id="128403.WA1_23440"/>
<feature type="compositionally biased region" description="Acidic residues" evidence="1">
    <location>
        <begin position="496"/>
        <end position="517"/>
    </location>
</feature>
<dbReference type="AlphaFoldDB" id="A0A139X8P5"/>
<dbReference type="EMBL" id="ANNX02000025">
    <property type="protein sequence ID" value="KYC41074.1"/>
    <property type="molecule type" value="Genomic_DNA"/>
</dbReference>
<evidence type="ECO:0000313" key="3">
    <source>
        <dbReference type="Proteomes" id="UP000076925"/>
    </source>
</evidence>
<dbReference type="OrthoDB" id="5482104at2"/>
<dbReference type="RefSeq" id="WP_017740137.1">
    <property type="nucleotide sequence ID" value="NZ_KQ976354.1"/>
</dbReference>
<dbReference type="InterPro" id="IPR019989">
    <property type="entry name" value="CRISPR-assoc_Csx13_N"/>
</dbReference>
<comment type="caution">
    <text evidence="2">The sequence shown here is derived from an EMBL/GenBank/DDBJ whole genome shotgun (WGS) entry which is preliminary data.</text>
</comment>
<evidence type="ECO:0000256" key="1">
    <source>
        <dbReference type="SAM" id="MobiDB-lite"/>
    </source>
</evidence>
<sequence length="517" mass="58727">MNLELDLGNPCFTLLHRAGLAGLWMTLKQLEKEKVKVPSEFNWQLSKRKVNLNWNGSDRDILEWFLKESFQLNDGIIALRGLDTQSMREDAQVIVHQGILGTLLQHTSTHKSDGVVAKSLSLGENEPEIQVKYKSLTSYAYQEFAGNLCDKNGQFLTNPISVAGWLNPGAAVRHIAFSSDTSFEENPENAFILLFAPVACYYYILRSKLRDKRAQYALVIPEITDLAKYAKYRQNQQLRNAIYKDFHASGLGDAGLRFLTKDTTVDITKTFGIQRCQVLTLGTVAWATQQKTRTDMYVVEATDENCHNYQVCDAWLPDRAIAGKEGGFVATSFAKELIAENLAKKLPWYSGISEKVNSNELFQKLAYERGGLFQVIQKVQSDEREKLFVKTCHEAINYTFGRISDVAKKRGESPNFDRETIRIRTGLSRCKNSDSFREFITDFWSRAGKIPTLQKHWEELIEFVMLEKNWKKSRDLALLALASYKGTGSSNRDKDDSDEGDPVDDDTFDEENAPDIL</sequence>
<dbReference type="InterPro" id="IPR027811">
    <property type="entry name" value="CRISPR-assoc_Csx13_C"/>
</dbReference>